<sequence>MSHKEDMDYKEGKSLRNQDSTGKGVGVSGQQPGKHEGPVAGDATNTRGQNVPRVEGHGRGAKRAKPKPDNNNA</sequence>
<keyword evidence="3" id="KW-1185">Reference proteome</keyword>
<dbReference type="RefSeq" id="WP_150906037.1">
    <property type="nucleotide sequence ID" value="NZ_VTWT01000014.1"/>
</dbReference>
<gene>
    <name evidence="2" type="ORF">F0P94_18960</name>
</gene>
<feature type="compositionally biased region" description="Basic and acidic residues" evidence="1">
    <location>
        <begin position="1"/>
        <end position="16"/>
    </location>
</feature>
<dbReference type="Proteomes" id="UP000326570">
    <property type="component" value="Unassembled WGS sequence"/>
</dbReference>
<dbReference type="AlphaFoldDB" id="A0A5N1IH70"/>
<name>A0A5N1IH70_9BACT</name>
<organism evidence="2 3">
    <name type="scientific">Adhaeribacter soli</name>
    <dbReference type="NCBI Taxonomy" id="2607655"/>
    <lineage>
        <taxon>Bacteria</taxon>
        <taxon>Pseudomonadati</taxon>
        <taxon>Bacteroidota</taxon>
        <taxon>Cytophagia</taxon>
        <taxon>Cytophagales</taxon>
        <taxon>Hymenobacteraceae</taxon>
        <taxon>Adhaeribacter</taxon>
    </lineage>
</organism>
<evidence type="ECO:0000313" key="3">
    <source>
        <dbReference type="Proteomes" id="UP000326570"/>
    </source>
</evidence>
<evidence type="ECO:0000313" key="2">
    <source>
        <dbReference type="EMBL" id="KAA9324992.1"/>
    </source>
</evidence>
<comment type="caution">
    <text evidence="2">The sequence shown here is derived from an EMBL/GenBank/DDBJ whole genome shotgun (WGS) entry which is preliminary data.</text>
</comment>
<proteinExistence type="predicted"/>
<feature type="region of interest" description="Disordered" evidence="1">
    <location>
        <begin position="1"/>
        <end position="73"/>
    </location>
</feature>
<protein>
    <submittedName>
        <fullName evidence="2">Uncharacterized protein</fullName>
    </submittedName>
</protein>
<accession>A0A5N1IH70</accession>
<dbReference type="EMBL" id="VTWT01000014">
    <property type="protein sequence ID" value="KAA9324992.1"/>
    <property type="molecule type" value="Genomic_DNA"/>
</dbReference>
<reference evidence="2 3" key="1">
    <citation type="submission" date="2019-09" db="EMBL/GenBank/DDBJ databases">
        <title>Genome sequence of Adhaeribacter sp. M2.</title>
        <authorList>
            <person name="Srinivasan S."/>
        </authorList>
    </citation>
    <scope>NUCLEOTIDE SEQUENCE [LARGE SCALE GENOMIC DNA]</scope>
    <source>
        <strain evidence="2 3">M2</strain>
    </source>
</reference>
<evidence type="ECO:0000256" key="1">
    <source>
        <dbReference type="SAM" id="MobiDB-lite"/>
    </source>
</evidence>